<proteinExistence type="predicted"/>
<dbReference type="Gene3D" id="3.40.50.1820">
    <property type="entry name" value="alpha/beta hydrolase"/>
    <property type="match status" value="1"/>
</dbReference>
<organism evidence="2 3">
    <name type="scientific">Coniophora puteana (strain RWD-64-598)</name>
    <name type="common">Brown rot fungus</name>
    <dbReference type="NCBI Taxonomy" id="741705"/>
    <lineage>
        <taxon>Eukaryota</taxon>
        <taxon>Fungi</taxon>
        <taxon>Dikarya</taxon>
        <taxon>Basidiomycota</taxon>
        <taxon>Agaricomycotina</taxon>
        <taxon>Agaricomycetes</taxon>
        <taxon>Agaricomycetidae</taxon>
        <taxon>Boletales</taxon>
        <taxon>Coniophorineae</taxon>
        <taxon>Coniophoraceae</taxon>
        <taxon>Coniophora</taxon>
    </lineage>
</organism>
<dbReference type="RefSeq" id="XP_007770078.1">
    <property type="nucleotide sequence ID" value="XM_007771888.1"/>
</dbReference>
<dbReference type="OrthoDB" id="94039at2759"/>
<protein>
    <submittedName>
        <fullName evidence="2">Alpha beta-hydrolase</fullName>
    </submittedName>
</protein>
<evidence type="ECO:0000313" key="3">
    <source>
        <dbReference type="Proteomes" id="UP000053558"/>
    </source>
</evidence>
<dbReference type="SUPFAM" id="SSF53474">
    <property type="entry name" value="alpha/beta-Hydrolases"/>
    <property type="match status" value="1"/>
</dbReference>
<dbReference type="InterPro" id="IPR050228">
    <property type="entry name" value="Carboxylesterase_BioH"/>
</dbReference>
<reference evidence="3" key="1">
    <citation type="journal article" date="2012" name="Science">
        <title>The Paleozoic origin of enzymatic lignin decomposition reconstructed from 31 fungal genomes.</title>
        <authorList>
            <person name="Floudas D."/>
            <person name="Binder M."/>
            <person name="Riley R."/>
            <person name="Barry K."/>
            <person name="Blanchette R.A."/>
            <person name="Henrissat B."/>
            <person name="Martinez A.T."/>
            <person name="Otillar R."/>
            <person name="Spatafora J.W."/>
            <person name="Yadav J.S."/>
            <person name="Aerts A."/>
            <person name="Benoit I."/>
            <person name="Boyd A."/>
            <person name="Carlson A."/>
            <person name="Copeland A."/>
            <person name="Coutinho P.M."/>
            <person name="de Vries R.P."/>
            <person name="Ferreira P."/>
            <person name="Findley K."/>
            <person name="Foster B."/>
            <person name="Gaskell J."/>
            <person name="Glotzer D."/>
            <person name="Gorecki P."/>
            <person name="Heitman J."/>
            <person name="Hesse C."/>
            <person name="Hori C."/>
            <person name="Igarashi K."/>
            <person name="Jurgens J.A."/>
            <person name="Kallen N."/>
            <person name="Kersten P."/>
            <person name="Kohler A."/>
            <person name="Kuees U."/>
            <person name="Kumar T.K.A."/>
            <person name="Kuo A."/>
            <person name="LaButti K."/>
            <person name="Larrondo L.F."/>
            <person name="Lindquist E."/>
            <person name="Ling A."/>
            <person name="Lombard V."/>
            <person name="Lucas S."/>
            <person name="Lundell T."/>
            <person name="Martin R."/>
            <person name="McLaughlin D.J."/>
            <person name="Morgenstern I."/>
            <person name="Morin E."/>
            <person name="Murat C."/>
            <person name="Nagy L.G."/>
            <person name="Nolan M."/>
            <person name="Ohm R.A."/>
            <person name="Patyshakuliyeva A."/>
            <person name="Rokas A."/>
            <person name="Ruiz-Duenas F.J."/>
            <person name="Sabat G."/>
            <person name="Salamov A."/>
            <person name="Samejima M."/>
            <person name="Schmutz J."/>
            <person name="Slot J.C."/>
            <person name="St John F."/>
            <person name="Stenlid J."/>
            <person name="Sun H."/>
            <person name="Sun S."/>
            <person name="Syed K."/>
            <person name="Tsang A."/>
            <person name="Wiebenga A."/>
            <person name="Young D."/>
            <person name="Pisabarro A."/>
            <person name="Eastwood D.C."/>
            <person name="Martin F."/>
            <person name="Cullen D."/>
            <person name="Grigoriev I.V."/>
            <person name="Hibbett D.S."/>
        </authorList>
    </citation>
    <scope>NUCLEOTIDE SEQUENCE [LARGE SCALE GENOMIC DNA]</scope>
    <source>
        <strain evidence="3">RWD-64-598 SS2</strain>
    </source>
</reference>
<dbReference type="GO" id="GO:0016787">
    <property type="term" value="F:hydrolase activity"/>
    <property type="evidence" value="ECO:0007669"/>
    <property type="project" value="UniProtKB-KW"/>
</dbReference>
<dbReference type="OMA" id="MFEPMLE"/>
<feature type="domain" description="AB hydrolase-1" evidence="1">
    <location>
        <begin position="119"/>
        <end position="411"/>
    </location>
</feature>
<evidence type="ECO:0000259" key="1">
    <source>
        <dbReference type="Pfam" id="PF12697"/>
    </source>
</evidence>
<dbReference type="PANTHER" id="PTHR43194">
    <property type="entry name" value="HYDROLASE ALPHA/BETA FOLD FAMILY"/>
    <property type="match status" value="1"/>
</dbReference>
<dbReference type="InterPro" id="IPR000073">
    <property type="entry name" value="AB_hydrolase_1"/>
</dbReference>
<dbReference type="AlphaFoldDB" id="A0A5M3MM14"/>
<dbReference type="KEGG" id="cput:CONPUDRAFT_83042"/>
<dbReference type="Proteomes" id="UP000053558">
    <property type="component" value="Unassembled WGS sequence"/>
</dbReference>
<dbReference type="InterPro" id="IPR029058">
    <property type="entry name" value="AB_hydrolase_fold"/>
</dbReference>
<keyword evidence="3" id="KW-1185">Reference proteome</keyword>
<keyword evidence="2" id="KW-0378">Hydrolase</keyword>
<name>A0A5M3MM14_CONPW</name>
<comment type="caution">
    <text evidence="2">The sequence shown here is derived from an EMBL/GenBank/DDBJ whole genome shotgun (WGS) entry which is preliminary data.</text>
</comment>
<accession>A0A5M3MM14</accession>
<dbReference type="PANTHER" id="PTHR43194:SF2">
    <property type="entry name" value="PEROXISOMAL MEMBRANE PROTEIN LPX1"/>
    <property type="match status" value="1"/>
</dbReference>
<evidence type="ECO:0000313" key="2">
    <source>
        <dbReference type="EMBL" id="EIW79715.1"/>
    </source>
</evidence>
<sequence length="444" mass="49792">MMPLVPPPVSACDYPPLPLLSDSLRSSFLSSLPGYFVSTHVLPAAYPRAPSSKWVPPPLHQTKAAHSARAEADFQRLVALKEAQEQETLSIPPREEVLFSTVKCYRPTCQRSSGRPVTLLLLHGIGLHKESWEPFLSDLSRSLERGSSVSIDEIWSLEMVQHGDAGLINEHNQGEIFDAADYGRDTANFLLNYLPDEFGQEQCGVNLPRVSDKEAARRREYGFRNRTLVCVGHSLGASCVVFPALEMPKLFSSLVLVESVSIPEYMPEGFGHRRAEALCIKRQCEWSSWEEAESSIRSSRYYRRWSQQAVDEYIEHALSPTTHGTVRLKMHPYQEAATLMERRIQFETWELMASIPPSVRLHWIMSADSARTGGRKVAAEMVWRRSVNASNVLLEGIDHMVPQEAPDVLANLVVDFLQHEYGRPLLTARSVAGASIDAQQSAKL</sequence>
<gene>
    <name evidence="2" type="ORF">CONPUDRAFT_83042</name>
</gene>
<dbReference type="EMBL" id="JH711580">
    <property type="protein sequence ID" value="EIW79715.1"/>
    <property type="molecule type" value="Genomic_DNA"/>
</dbReference>
<dbReference type="Pfam" id="PF12697">
    <property type="entry name" value="Abhydrolase_6"/>
    <property type="match status" value="1"/>
</dbReference>
<dbReference type="GeneID" id="19210516"/>